<organism evidence="2 3">
    <name type="scientific">Limosa lapponica baueri</name>
    <dbReference type="NCBI Taxonomy" id="1758121"/>
    <lineage>
        <taxon>Eukaryota</taxon>
        <taxon>Metazoa</taxon>
        <taxon>Chordata</taxon>
        <taxon>Craniata</taxon>
        <taxon>Vertebrata</taxon>
        <taxon>Euteleostomi</taxon>
        <taxon>Archelosauria</taxon>
        <taxon>Archosauria</taxon>
        <taxon>Dinosauria</taxon>
        <taxon>Saurischia</taxon>
        <taxon>Theropoda</taxon>
        <taxon>Coelurosauria</taxon>
        <taxon>Aves</taxon>
        <taxon>Neognathae</taxon>
        <taxon>Neoaves</taxon>
        <taxon>Charadriiformes</taxon>
        <taxon>Scolopacidae</taxon>
        <taxon>Limosa</taxon>
    </lineage>
</organism>
<accession>A0A2I0UNT2</accession>
<evidence type="ECO:0000313" key="3">
    <source>
        <dbReference type="Proteomes" id="UP000233556"/>
    </source>
</evidence>
<reference evidence="3" key="2">
    <citation type="submission" date="2017-12" db="EMBL/GenBank/DDBJ databases">
        <title>Genome sequence of the Bar-tailed Godwit (Limosa lapponica baueri).</title>
        <authorList>
            <person name="Lima N.C.B."/>
            <person name="Parody-Merino A.M."/>
            <person name="Battley P.F."/>
            <person name="Fidler A.E."/>
            <person name="Prosdocimi F."/>
        </authorList>
    </citation>
    <scope>NUCLEOTIDE SEQUENCE [LARGE SCALE GENOMIC DNA]</scope>
</reference>
<dbReference type="Proteomes" id="UP000233556">
    <property type="component" value="Unassembled WGS sequence"/>
</dbReference>
<dbReference type="AlphaFoldDB" id="A0A2I0UNT2"/>
<name>A0A2I0UNT2_LIMLA</name>
<keyword evidence="3" id="KW-1185">Reference proteome</keyword>
<sequence>MQRLSHGYRLILRATTGSANLEFTTFTDLEVLPKYLQEVRNFAPENPCSREGYLNSQVLQKKESTDQNQDIPLLPPTGGSGSAPAHKPYEVPVVTDPRT</sequence>
<feature type="region of interest" description="Disordered" evidence="1">
    <location>
        <begin position="46"/>
        <end position="99"/>
    </location>
</feature>
<reference evidence="3" key="1">
    <citation type="submission" date="2017-11" db="EMBL/GenBank/DDBJ databases">
        <authorList>
            <person name="Lima N.C."/>
            <person name="Parody-Merino A.M."/>
            <person name="Battley P.F."/>
            <person name="Fidler A.E."/>
            <person name="Prosdocimi F."/>
        </authorList>
    </citation>
    <scope>NUCLEOTIDE SEQUENCE [LARGE SCALE GENOMIC DNA]</scope>
</reference>
<evidence type="ECO:0000313" key="2">
    <source>
        <dbReference type="EMBL" id="PKU47709.1"/>
    </source>
</evidence>
<evidence type="ECO:0000256" key="1">
    <source>
        <dbReference type="SAM" id="MobiDB-lite"/>
    </source>
</evidence>
<protein>
    <submittedName>
        <fullName evidence="2">Uncharacterized protein</fullName>
    </submittedName>
</protein>
<proteinExistence type="predicted"/>
<dbReference type="EMBL" id="KZ505671">
    <property type="protein sequence ID" value="PKU47709.1"/>
    <property type="molecule type" value="Genomic_DNA"/>
</dbReference>
<gene>
    <name evidence="2" type="ORF">llap_1989</name>
</gene>